<feature type="signal peptide" evidence="2">
    <location>
        <begin position="1"/>
        <end position="17"/>
    </location>
</feature>
<evidence type="ECO:0000313" key="4">
    <source>
        <dbReference type="Proteomes" id="UP001215151"/>
    </source>
</evidence>
<organism evidence="3 4">
    <name type="scientific">Trametes cubensis</name>
    <dbReference type="NCBI Taxonomy" id="1111947"/>
    <lineage>
        <taxon>Eukaryota</taxon>
        <taxon>Fungi</taxon>
        <taxon>Dikarya</taxon>
        <taxon>Basidiomycota</taxon>
        <taxon>Agaricomycotina</taxon>
        <taxon>Agaricomycetes</taxon>
        <taxon>Polyporales</taxon>
        <taxon>Polyporaceae</taxon>
        <taxon>Trametes</taxon>
    </lineage>
</organism>
<evidence type="ECO:0008006" key="5">
    <source>
        <dbReference type="Google" id="ProtNLM"/>
    </source>
</evidence>
<dbReference type="AlphaFoldDB" id="A0AAD7TM12"/>
<dbReference type="InterPro" id="IPR038656">
    <property type="entry name" value="Peptidase_G1_sf"/>
</dbReference>
<feature type="chain" id="PRO_5042143664" description="Aspergillopepsin" evidence="2">
    <location>
        <begin position="18"/>
        <end position="262"/>
    </location>
</feature>
<reference evidence="3" key="1">
    <citation type="submission" date="2022-11" db="EMBL/GenBank/DDBJ databases">
        <title>Genome Sequence of Cubamyces cubensis.</title>
        <authorList>
            <person name="Buettner E."/>
        </authorList>
    </citation>
    <scope>NUCLEOTIDE SEQUENCE</scope>
    <source>
        <strain evidence="3">MPL-01</strain>
    </source>
</reference>
<keyword evidence="4" id="KW-1185">Reference proteome</keyword>
<evidence type="ECO:0000313" key="3">
    <source>
        <dbReference type="EMBL" id="KAJ8468942.1"/>
    </source>
</evidence>
<sequence length="262" mass="26998">MFALALLQIILAATALGVPTSQERHAQRVARRAAGPQVVDPVQGASHPSAMASGNITNDVLTTNWAGAVLIAEPNTYIAATGSFIVPTPREPSGGTGFHSASIWVGIDGDTCRSAILQTGIDITVSDGTISYDAWYEWFPSPTSDFAGFTIRAGDNISATVIADSLTSGTATLINYSTGQEVTKILTSQPALCLENAEWIVEDYSMGGLVPFANFGTVTFTDVLAGTSTGGIGPAGATIFDIVKNGRVVGASSSSVTVSYTG</sequence>
<comment type="caution">
    <text evidence="3">The sequence shown here is derived from an EMBL/GenBank/DDBJ whole genome shotgun (WGS) entry which is preliminary data.</text>
</comment>
<dbReference type="GO" id="GO:0070007">
    <property type="term" value="F:glutamic-type endopeptidase activity"/>
    <property type="evidence" value="ECO:0007669"/>
    <property type="project" value="InterPro"/>
</dbReference>
<feature type="active site" description="Proton acceptor" evidence="1">
    <location>
        <position position="202"/>
    </location>
</feature>
<dbReference type="PANTHER" id="PTHR37536">
    <property type="entry name" value="PUTATIVE (AFU_ORTHOLOGUE AFUA_3G02970)-RELATED"/>
    <property type="match status" value="1"/>
</dbReference>
<evidence type="ECO:0000256" key="2">
    <source>
        <dbReference type="SAM" id="SignalP"/>
    </source>
</evidence>
<dbReference type="Gene3D" id="2.60.120.700">
    <property type="entry name" value="Peptidase G1"/>
    <property type="match status" value="1"/>
</dbReference>
<dbReference type="CDD" id="cd13426">
    <property type="entry name" value="Peptidase_G1"/>
    <property type="match status" value="1"/>
</dbReference>
<proteinExistence type="predicted"/>
<dbReference type="InterPro" id="IPR000250">
    <property type="entry name" value="Peptidase_G1"/>
</dbReference>
<dbReference type="InterPro" id="IPR013320">
    <property type="entry name" value="ConA-like_dom_sf"/>
</dbReference>
<name>A0AAD7TM12_9APHY</name>
<dbReference type="SUPFAM" id="SSF49899">
    <property type="entry name" value="Concanavalin A-like lectins/glucanases"/>
    <property type="match status" value="1"/>
</dbReference>
<accession>A0AAD7TM12</accession>
<evidence type="ECO:0000256" key="1">
    <source>
        <dbReference type="PIRSR" id="PIRSR600250-50"/>
    </source>
</evidence>
<dbReference type="GO" id="GO:0006508">
    <property type="term" value="P:proteolysis"/>
    <property type="evidence" value="ECO:0007669"/>
    <property type="project" value="InterPro"/>
</dbReference>
<dbReference type="EMBL" id="JAPEVG010000313">
    <property type="protein sequence ID" value="KAJ8468942.1"/>
    <property type="molecule type" value="Genomic_DNA"/>
</dbReference>
<dbReference type="Pfam" id="PF01828">
    <property type="entry name" value="Peptidase_A4"/>
    <property type="match status" value="1"/>
</dbReference>
<gene>
    <name evidence="3" type="ORF">ONZ51_g9323</name>
</gene>
<keyword evidence="2" id="KW-0732">Signal</keyword>
<dbReference type="PANTHER" id="PTHR37536:SF1">
    <property type="entry name" value="ASPERGILLOPEPSIN, PUTAITVE (AFU_ORTHOLOGUE AFUA_7G01200)"/>
    <property type="match status" value="1"/>
</dbReference>
<protein>
    <recommendedName>
        <fullName evidence="5">Aspergillopepsin</fullName>
    </recommendedName>
</protein>
<dbReference type="PRINTS" id="PR00977">
    <property type="entry name" value="SCYTLDPTASE"/>
</dbReference>
<dbReference type="Proteomes" id="UP001215151">
    <property type="component" value="Unassembled WGS sequence"/>
</dbReference>